<protein>
    <submittedName>
        <fullName evidence="2">Uncharacterized protein</fullName>
    </submittedName>
</protein>
<gene>
    <name evidence="2" type="ORF">B0A55_09698</name>
</gene>
<dbReference type="EMBL" id="NAJQ01000672">
    <property type="protein sequence ID" value="TKA66125.1"/>
    <property type="molecule type" value="Genomic_DNA"/>
</dbReference>
<dbReference type="AlphaFoldDB" id="A0A4U0WWG0"/>
<dbReference type="Proteomes" id="UP000309340">
    <property type="component" value="Unassembled WGS sequence"/>
</dbReference>
<comment type="caution">
    <text evidence="2">The sequence shown here is derived from an EMBL/GenBank/DDBJ whole genome shotgun (WGS) entry which is preliminary data.</text>
</comment>
<evidence type="ECO:0000313" key="3">
    <source>
        <dbReference type="Proteomes" id="UP000309340"/>
    </source>
</evidence>
<evidence type="ECO:0000313" key="2">
    <source>
        <dbReference type="EMBL" id="TKA66125.1"/>
    </source>
</evidence>
<keyword evidence="3" id="KW-1185">Reference proteome</keyword>
<feature type="compositionally biased region" description="Polar residues" evidence="1">
    <location>
        <begin position="10"/>
        <end position="56"/>
    </location>
</feature>
<dbReference type="OrthoDB" id="5399555at2759"/>
<reference evidence="2 3" key="1">
    <citation type="submission" date="2017-03" db="EMBL/GenBank/DDBJ databases">
        <title>Genomes of endolithic fungi from Antarctica.</title>
        <authorList>
            <person name="Coleine C."/>
            <person name="Masonjones S."/>
            <person name="Stajich J.E."/>
        </authorList>
    </citation>
    <scope>NUCLEOTIDE SEQUENCE [LARGE SCALE GENOMIC DNA]</scope>
    <source>
        <strain evidence="2 3">CCFEE 5184</strain>
    </source>
</reference>
<sequence>MPPTDDSYEMQASRTDARFSTYSGAPSLQPSLAPTLDTQATSHRSSTQPRHQYIHTNQHDDEKSGRPNNTHSTNATTNSSRMYSAAATTPAATASSSTLSSTDPKSADLKSWSGTLERMQDERLDKQRYVMSGNKSDEVSKLALGAKVERALARRMTGQDATFRVKKRTIGDVEKGGLEVEAN</sequence>
<name>A0A4U0WWG0_9PEZI</name>
<evidence type="ECO:0000256" key="1">
    <source>
        <dbReference type="SAM" id="MobiDB-lite"/>
    </source>
</evidence>
<proteinExistence type="predicted"/>
<organism evidence="2 3">
    <name type="scientific">Friedmanniomyces simplex</name>
    <dbReference type="NCBI Taxonomy" id="329884"/>
    <lineage>
        <taxon>Eukaryota</taxon>
        <taxon>Fungi</taxon>
        <taxon>Dikarya</taxon>
        <taxon>Ascomycota</taxon>
        <taxon>Pezizomycotina</taxon>
        <taxon>Dothideomycetes</taxon>
        <taxon>Dothideomycetidae</taxon>
        <taxon>Mycosphaerellales</taxon>
        <taxon>Teratosphaeriaceae</taxon>
        <taxon>Friedmanniomyces</taxon>
    </lineage>
</organism>
<accession>A0A4U0WWG0</accession>
<feature type="compositionally biased region" description="Low complexity" evidence="1">
    <location>
        <begin position="68"/>
        <end position="102"/>
    </location>
</feature>
<feature type="region of interest" description="Disordered" evidence="1">
    <location>
        <begin position="1"/>
        <end position="120"/>
    </location>
</feature>